<dbReference type="Proteomes" id="UP001172082">
    <property type="component" value="Unassembled WGS sequence"/>
</dbReference>
<proteinExistence type="predicted"/>
<dbReference type="SUPFAM" id="SSF63829">
    <property type="entry name" value="Calcium-dependent phosphotriesterase"/>
    <property type="match status" value="1"/>
</dbReference>
<keyword evidence="2" id="KW-1185">Reference proteome</keyword>
<dbReference type="Gene3D" id="2.130.10.10">
    <property type="entry name" value="YVTN repeat-like/Quinoprotein amine dehydrogenase"/>
    <property type="match status" value="1"/>
</dbReference>
<reference evidence="1" key="1">
    <citation type="submission" date="2023-06" db="EMBL/GenBank/DDBJ databases">
        <title>Genomic of Parafulvivirga corallium.</title>
        <authorList>
            <person name="Wang G."/>
        </authorList>
    </citation>
    <scope>NUCLEOTIDE SEQUENCE</scope>
    <source>
        <strain evidence="1">BMA10</strain>
    </source>
</reference>
<dbReference type="EMBL" id="JAUJEA010000015">
    <property type="protein sequence ID" value="MDN5205186.1"/>
    <property type="molecule type" value="Genomic_DNA"/>
</dbReference>
<accession>A0ABT8KWL5</accession>
<sequence>MKELNDRRYTGIITLAMIFIAIEVSSQNLSLVESISINSPSAVSMDRNGTIYIADNRGDITKYDASGKEQLKFSPDQPGAVNNIEAWSGLKIFVFYETRQEYIWLDRFLNTSRSFLLDDPDIGRASIATASSDQNIWILDDINLDLLKYDPNFNRILLKTSLMNVLPQKDQYEITHLKEYQNSLYIGLKDIGILVFDNLGNYVKRLPILNIDHFEFLNEELYYQEGRQIKFYHLYNSKERSFNLPQSNNNRFVLIRQNRFFLLGNREMSIYEMK</sequence>
<name>A0ABT8KWL5_9BACT</name>
<protein>
    <submittedName>
        <fullName evidence="1">Uncharacterized protein</fullName>
    </submittedName>
</protein>
<evidence type="ECO:0000313" key="2">
    <source>
        <dbReference type="Proteomes" id="UP001172082"/>
    </source>
</evidence>
<comment type="caution">
    <text evidence="1">The sequence shown here is derived from an EMBL/GenBank/DDBJ whole genome shotgun (WGS) entry which is preliminary data.</text>
</comment>
<evidence type="ECO:0000313" key="1">
    <source>
        <dbReference type="EMBL" id="MDN5205186.1"/>
    </source>
</evidence>
<dbReference type="RefSeq" id="WP_346755207.1">
    <property type="nucleotide sequence ID" value="NZ_JAUJEA010000015.1"/>
</dbReference>
<gene>
    <name evidence="1" type="ORF">QQ008_27630</name>
</gene>
<dbReference type="InterPro" id="IPR015943">
    <property type="entry name" value="WD40/YVTN_repeat-like_dom_sf"/>
</dbReference>
<organism evidence="1 2">
    <name type="scientific">Splendidivirga corallicola</name>
    <dbReference type="NCBI Taxonomy" id="3051826"/>
    <lineage>
        <taxon>Bacteria</taxon>
        <taxon>Pseudomonadati</taxon>
        <taxon>Bacteroidota</taxon>
        <taxon>Cytophagia</taxon>
        <taxon>Cytophagales</taxon>
        <taxon>Splendidivirgaceae</taxon>
        <taxon>Splendidivirga</taxon>
    </lineage>
</organism>